<sequence>MSFESRFLEVFCGRDFTSYEEFDEVLKTFMKENFCNFVLRTCVKDENSVLRYSKMHYLCSRRKPRPTSSKGVRLVKTKSTGCPARFTVNAQGPCLRVTSFFAQHNHPLNEQSYKSHPLNKRLTPEEASEARHILQFCPDVHMVKEFVEARFGKHLSTNDVYNITRKRRYNRSS</sequence>
<gene>
    <name evidence="2" type="ORF">D915_009130</name>
</gene>
<accession>A0A4E0RT13</accession>
<evidence type="ECO:0000313" key="2">
    <source>
        <dbReference type="EMBL" id="THD20012.1"/>
    </source>
</evidence>
<evidence type="ECO:0000259" key="1">
    <source>
        <dbReference type="Pfam" id="PF21599"/>
    </source>
</evidence>
<dbReference type="PANTHER" id="PTHR31569:SF4">
    <property type="entry name" value="SWIM-TYPE DOMAIN-CONTAINING PROTEIN"/>
    <property type="match status" value="1"/>
</dbReference>
<organism evidence="2 3">
    <name type="scientific">Fasciola hepatica</name>
    <name type="common">Liver fluke</name>
    <dbReference type="NCBI Taxonomy" id="6192"/>
    <lineage>
        <taxon>Eukaryota</taxon>
        <taxon>Metazoa</taxon>
        <taxon>Spiralia</taxon>
        <taxon>Lophotrochozoa</taxon>
        <taxon>Platyhelminthes</taxon>
        <taxon>Trematoda</taxon>
        <taxon>Digenea</taxon>
        <taxon>Plagiorchiida</taxon>
        <taxon>Echinostomata</taxon>
        <taxon>Echinostomatoidea</taxon>
        <taxon>Fasciolidae</taxon>
        <taxon>Fasciola</taxon>
    </lineage>
</organism>
<dbReference type="Pfam" id="PF21599">
    <property type="entry name" value="ZSWIM3_N"/>
    <property type="match status" value="1"/>
</dbReference>
<dbReference type="Proteomes" id="UP000230066">
    <property type="component" value="Unassembled WGS sequence"/>
</dbReference>
<dbReference type="PANTHER" id="PTHR31569">
    <property type="entry name" value="SWIM-TYPE DOMAIN-CONTAINING PROTEIN"/>
    <property type="match status" value="1"/>
</dbReference>
<reference evidence="2" key="1">
    <citation type="submission" date="2019-03" db="EMBL/GenBank/DDBJ databases">
        <title>Improved annotation for the trematode Fasciola hepatica.</title>
        <authorList>
            <person name="Choi Y.-J."/>
            <person name="Martin J."/>
            <person name="Mitreva M."/>
        </authorList>
    </citation>
    <scope>NUCLEOTIDE SEQUENCE [LARGE SCALE GENOMIC DNA]</scope>
</reference>
<dbReference type="EMBL" id="JXXN02005262">
    <property type="protein sequence ID" value="THD20012.1"/>
    <property type="molecule type" value="Genomic_DNA"/>
</dbReference>
<dbReference type="InterPro" id="IPR052579">
    <property type="entry name" value="Zinc_finger_SWIM"/>
</dbReference>
<keyword evidence="3" id="KW-1185">Reference proteome</keyword>
<name>A0A4E0RT13_FASHE</name>
<dbReference type="AlphaFoldDB" id="A0A4E0RT13"/>
<dbReference type="InterPro" id="IPR048325">
    <property type="entry name" value="ZSWIM3_N"/>
</dbReference>
<protein>
    <recommendedName>
        <fullName evidence="1">ZSWIM3 N-terminal domain-containing protein</fullName>
    </recommendedName>
</protein>
<proteinExistence type="predicted"/>
<comment type="caution">
    <text evidence="2">The sequence shown here is derived from an EMBL/GenBank/DDBJ whole genome shotgun (WGS) entry which is preliminary data.</text>
</comment>
<evidence type="ECO:0000313" key="3">
    <source>
        <dbReference type="Proteomes" id="UP000230066"/>
    </source>
</evidence>
<feature type="domain" description="ZSWIM3 N-terminal" evidence="1">
    <location>
        <begin position="12"/>
        <end position="106"/>
    </location>
</feature>